<proteinExistence type="inferred from homology"/>
<dbReference type="AlphaFoldDB" id="A0AAE2CD85"/>
<evidence type="ECO:0000256" key="6">
    <source>
        <dbReference type="ARBA" id="ARBA00022787"/>
    </source>
</evidence>
<evidence type="ECO:0000256" key="10">
    <source>
        <dbReference type="ARBA" id="ARBA00023136"/>
    </source>
</evidence>
<reference evidence="13" key="1">
    <citation type="submission" date="2020-06" db="EMBL/GenBank/DDBJ databases">
        <authorList>
            <person name="Li T."/>
            <person name="Hu X."/>
            <person name="Zhang T."/>
            <person name="Song X."/>
            <person name="Zhang H."/>
            <person name="Dai N."/>
            <person name="Sheng W."/>
            <person name="Hou X."/>
            <person name="Wei L."/>
        </authorList>
    </citation>
    <scope>NUCLEOTIDE SEQUENCE</scope>
    <source>
        <strain evidence="13">3651</strain>
        <tissue evidence="13">Leaf</tissue>
    </source>
</reference>
<evidence type="ECO:0000256" key="11">
    <source>
        <dbReference type="SAM" id="MobiDB-lite"/>
    </source>
</evidence>
<dbReference type="Pfam" id="PF06552">
    <property type="entry name" value="TOM20_plant"/>
    <property type="match status" value="1"/>
</dbReference>
<keyword evidence="10 12" id="KW-0472">Membrane</keyword>
<evidence type="ECO:0000256" key="4">
    <source>
        <dbReference type="ARBA" id="ARBA00022448"/>
    </source>
</evidence>
<evidence type="ECO:0000313" key="14">
    <source>
        <dbReference type="Proteomes" id="UP001293254"/>
    </source>
</evidence>
<evidence type="ECO:0000256" key="7">
    <source>
        <dbReference type="ARBA" id="ARBA00022927"/>
    </source>
</evidence>
<evidence type="ECO:0000313" key="13">
    <source>
        <dbReference type="EMBL" id="KAK4417903.1"/>
    </source>
</evidence>
<dbReference type="PANTHER" id="PTHR32409">
    <property type="entry name" value="MITOCHONDRIAL IMPORT RECEPTOR SUBUNIT TOM20-1-RELATED"/>
    <property type="match status" value="1"/>
</dbReference>
<comment type="caution">
    <text evidence="13">The sequence shown here is derived from an EMBL/GenBank/DDBJ whole genome shotgun (WGS) entry which is preliminary data.</text>
</comment>
<organism evidence="13 14">
    <name type="scientific">Sesamum alatum</name>
    <dbReference type="NCBI Taxonomy" id="300844"/>
    <lineage>
        <taxon>Eukaryota</taxon>
        <taxon>Viridiplantae</taxon>
        <taxon>Streptophyta</taxon>
        <taxon>Embryophyta</taxon>
        <taxon>Tracheophyta</taxon>
        <taxon>Spermatophyta</taxon>
        <taxon>Magnoliopsida</taxon>
        <taxon>eudicotyledons</taxon>
        <taxon>Gunneridae</taxon>
        <taxon>Pentapetalae</taxon>
        <taxon>asterids</taxon>
        <taxon>lamiids</taxon>
        <taxon>Lamiales</taxon>
        <taxon>Pedaliaceae</taxon>
        <taxon>Sesamum</taxon>
    </lineage>
</organism>
<keyword evidence="8 12" id="KW-1133">Transmembrane helix</keyword>
<evidence type="ECO:0000256" key="8">
    <source>
        <dbReference type="ARBA" id="ARBA00022989"/>
    </source>
</evidence>
<comment type="subcellular location">
    <subcellularLocation>
        <location evidence="2">Mitochondrion outer membrane</location>
        <topology evidence="2">Single-pass membrane protein</topology>
    </subcellularLocation>
</comment>
<dbReference type="InterPro" id="IPR011990">
    <property type="entry name" value="TPR-like_helical_dom_sf"/>
</dbReference>
<evidence type="ECO:0000256" key="3">
    <source>
        <dbReference type="ARBA" id="ARBA00005792"/>
    </source>
</evidence>
<comment type="similarity">
    <text evidence="3">Belongs to the Tom20 family.</text>
</comment>
<evidence type="ECO:0000256" key="2">
    <source>
        <dbReference type="ARBA" id="ARBA00004572"/>
    </source>
</evidence>
<name>A0AAE2CD85_9LAMI</name>
<keyword evidence="5 12" id="KW-0812">Transmembrane</keyword>
<dbReference type="SUPFAM" id="SSF48452">
    <property type="entry name" value="TPR-like"/>
    <property type="match status" value="1"/>
</dbReference>
<feature type="transmembrane region" description="Helical" evidence="12">
    <location>
        <begin position="176"/>
        <end position="193"/>
    </location>
</feature>
<dbReference type="GO" id="GO:0045040">
    <property type="term" value="P:protein insertion into mitochondrial outer membrane"/>
    <property type="evidence" value="ECO:0007669"/>
    <property type="project" value="InterPro"/>
</dbReference>
<gene>
    <name evidence="13" type="ORF">Salat_2203000</name>
</gene>
<evidence type="ECO:0000256" key="5">
    <source>
        <dbReference type="ARBA" id="ARBA00022692"/>
    </source>
</evidence>
<keyword evidence="14" id="KW-1185">Reference proteome</keyword>
<reference evidence="13" key="2">
    <citation type="journal article" date="2024" name="Plant">
        <title>Genomic evolution and insights into agronomic trait innovations of Sesamum species.</title>
        <authorList>
            <person name="Miao H."/>
            <person name="Wang L."/>
            <person name="Qu L."/>
            <person name="Liu H."/>
            <person name="Sun Y."/>
            <person name="Le M."/>
            <person name="Wang Q."/>
            <person name="Wei S."/>
            <person name="Zheng Y."/>
            <person name="Lin W."/>
            <person name="Duan Y."/>
            <person name="Cao H."/>
            <person name="Xiong S."/>
            <person name="Wang X."/>
            <person name="Wei L."/>
            <person name="Li C."/>
            <person name="Ma Q."/>
            <person name="Ju M."/>
            <person name="Zhao R."/>
            <person name="Li G."/>
            <person name="Mu C."/>
            <person name="Tian Q."/>
            <person name="Mei H."/>
            <person name="Zhang T."/>
            <person name="Gao T."/>
            <person name="Zhang H."/>
        </authorList>
    </citation>
    <scope>NUCLEOTIDE SEQUENCE</scope>
    <source>
        <strain evidence="13">3651</strain>
    </source>
</reference>
<protein>
    <submittedName>
        <fullName evidence="13">Mitochondrial import receptor subunit TOM20</fullName>
    </submittedName>
</protein>
<keyword evidence="9" id="KW-0496">Mitochondrion</keyword>
<keyword evidence="7" id="KW-0653">Protein transport</keyword>
<comment type="function">
    <text evidence="1">Central component of the receptor complex responsible for the recognition and translocation of cytosolically synthesized mitochondrial preproteins. Together with TOM22 functions as the transit peptide receptor at the surface of the mitochondrion outer membrane and facilitates the movement of preproteins into the translocation pore.</text>
</comment>
<dbReference type="Proteomes" id="UP001293254">
    <property type="component" value="Unassembled WGS sequence"/>
</dbReference>
<accession>A0AAE2CD85</accession>
<sequence length="203" mass="22800">MEMSNDFDRLLFFEHARRTAEATYAKDPLDADNLTRWGGVLLELSQFQNGDESKKMIQDAIDKLEEALVVNPRKHDALWCLGNAYTSNAFLVPDLDEARVDFHKATQYFEQAYELEPQNELYKKSLEVAAKAPELHVEIHKHGLGQQAMAPGPPASSSTKQQSTKKSKGSDLKYDIFGWIILAVGIVTWLGFAKSNVPPPPPR</sequence>
<evidence type="ECO:0000256" key="1">
    <source>
        <dbReference type="ARBA" id="ARBA00003450"/>
    </source>
</evidence>
<dbReference type="GO" id="GO:0015031">
    <property type="term" value="P:protein transport"/>
    <property type="evidence" value="ECO:0007669"/>
    <property type="project" value="UniProtKB-KW"/>
</dbReference>
<evidence type="ECO:0000256" key="9">
    <source>
        <dbReference type="ARBA" id="ARBA00023128"/>
    </source>
</evidence>
<dbReference type="GO" id="GO:0005742">
    <property type="term" value="C:mitochondrial outer membrane translocase complex"/>
    <property type="evidence" value="ECO:0007669"/>
    <property type="project" value="InterPro"/>
</dbReference>
<keyword evidence="13" id="KW-0675">Receptor</keyword>
<dbReference type="InterPro" id="IPR010547">
    <property type="entry name" value="TOM20_imprt_rcpt"/>
</dbReference>
<keyword evidence="4" id="KW-0813">Transport</keyword>
<keyword evidence="6" id="KW-1000">Mitochondrion outer membrane</keyword>
<dbReference type="EMBL" id="JACGWO010000009">
    <property type="protein sequence ID" value="KAK4417903.1"/>
    <property type="molecule type" value="Genomic_DNA"/>
</dbReference>
<dbReference type="PANTHER" id="PTHR32409:SF3">
    <property type="entry name" value="MITOCHONDRIAL IMPORT RECEPTOR SUBUNIT TOM20-1-RELATED"/>
    <property type="match status" value="1"/>
</dbReference>
<feature type="region of interest" description="Disordered" evidence="11">
    <location>
        <begin position="145"/>
        <end position="166"/>
    </location>
</feature>
<dbReference type="Gene3D" id="1.25.40.10">
    <property type="entry name" value="Tetratricopeptide repeat domain"/>
    <property type="match status" value="1"/>
</dbReference>
<evidence type="ECO:0000256" key="12">
    <source>
        <dbReference type="SAM" id="Phobius"/>
    </source>
</evidence>